<dbReference type="AlphaFoldDB" id="A0A7W6PBK2"/>
<feature type="compositionally biased region" description="Basic and acidic residues" evidence="2">
    <location>
        <begin position="410"/>
        <end position="422"/>
    </location>
</feature>
<proteinExistence type="predicted"/>
<reference evidence="4 5" key="1">
    <citation type="submission" date="2020-08" db="EMBL/GenBank/DDBJ databases">
        <title>Genomic Encyclopedia of Type Strains, Phase IV (KMG-IV): sequencing the most valuable type-strain genomes for metagenomic binning, comparative biology and taxonomic classification.</title>
        <authorList>
            <person name="Goeker M."/>
        </authorList>
    </citation>
    <scope>NUCLEOTIDE SEQUENCE [LARGE SCALE GENOMIC DNA]</scope>
    <source>
        <strain evidence="4 5">DSM 28101</strain>
    </source>
</reference>
<feature type="coiled-coil region" evidence="1">
    <location>
        <begin position="257"/>
        <end position="327"/>
    </location>
</feature>
<dbReference type="Proteomes" id="UP000530571">
    <property type="component" value="Unassembled WGS sequence"/>
</dbReference>
<dbReference type="Pfam" id="PF03432">
    <property type="entry name" value="Relaxase"/>
    <property type="match status" value="1"/>
</dbReference>
<evidence type="ECO:0000256" key="2">
    <source>
        <dbReference type="SAM" id="MobiDB-lite"/>
    </source>
</evidence>
<name>A0A7W6PBK2_9HYPH</name>
<organism evidence="4 5">
    <name type="scientific">Martelella radicis</name>
    <dbReference type="NCBI Taxonomy" id="1397476"/>
    <lineage>
        <taxon>Bacteria</taxon>
        <taxon>Pseudomonadati</taxon>
        <taxon>Pseudomonadota</taxon>
        <taxon>Alphaproteobacteria</taxon>
        <taxon>Hyphomicrobiales</taxon>
        <taxon>Aurantimonadaceae</taxon>
        <taxon>Martelella</taxon>
    </lineage>
</organism>
<protein>
    <recommendedName>
        <fullName evidence="3">MobA/VirD2-like nuclease domain-containing protein</fullName>
    </recommendedName>
</protein>
<dbReference type="EMBL" id="JACIDZ010000015">
    <property type="protein sequence ID" value="MBB4123985.1"/>
    <property type="molecule type" value="Genomic_DNA"/>
</dbReference>
<accession>A0A7W6PBK2</accession>
<evidence type="ECO:0000259" key="3">
    <source>
        <dbReference type="Pfam" id="PF03432"/>
    </source>
</evidence>
<keyword evidence="5" id="KW-1185">Reference proteome</keyword>
<dbReference type="RefSeq" id="WP_183489983.1">
    <property type="nucleotide sequence ID" value="NZ_JACIDZ010000015.1"/>
</dbReference>
<keyword evidence="1" id="KW-0175">Coiled coil</keyword>
<evidence type="ECO:0000313" key="5">
    <source>
        <dbReference type="Proteomes" id="UP000530571"/>
    </source>
</evidence>
<evidence type="ECO:0000256" key="1">
    <source>
        <dbReference type="SAM" id="Coils"/>
    </source>
</evidence>
<dbReference type="InterPro" id="IPR005094">
    <property type="entry name" value="Endonuclease_MobA/VirD2"/>
</dbReference>
<feature type="domain" description="MobA/VirD2-like nuclease" evidence="3">
    <location>
        <begin position="22"/>
        <end position="150"/>
    </location>
</feature>
<sequence length="441" mass="50992">MILHGNQRGGARDLAVHLAKPENERVDVHELRGFIADDLQGAFQESYAISRATKCKQHLFSLSINPPSSAELAPEDFIDAADQVEKRLGLEGQPRAIVFHEKRGTDGELRRHAHAVWCRIDAETMTAKQLSFSHEKLREVSRELHIQHDLQMPPGLIHSHDRNPRNFTLEQWQQCKRAEKDPRAVKEAFQDSWATSDSTTAFAHALEEHGYFLAKGRRGHIAVDYQGEAYAVSRYVGVKAKDVRARLGDAKDLPSVEEAHTKAAQQVTDRLKELEAEQRRELEQKRQQALVERERLKAEQAKEAERLRRQQDERQRLEEEARQARIRHGLFGLWDRLTGRRQQTETQNRQEAEQAQERDRKQADEQARIRTAEAQRQREQAKTARAPHIEAVRELRTDIRQLSPHFSANADERSKAYIEEQRANANMPRRSRSRDGPSFDR</sequence>
<evidence type="ECO:0000313" key="4">
    <source>
        <dbReference type="EMBL" id="MBB4123985.1"/>
    </source>
</evidence>
<comment type="caution">
    <text evidence="4">The sequence shown here is derived from an EMBL/GenBank/DDBJ whole genome shotgun (WGS) entry which is preliminary data.</text>
</comment>
<feature type="region of interest" description="Disordered" evidence="2">
    <location>
        <begin position="338"/>
        <end position="441"/>
    </location>
</feature>
<feature type="compositionally biased region" description="Basic and acidic residues" evidence="2">
    <location>
        <begin position="348"/>
        <end position="399"/>
    </location>
</feature>
<gene>
    <name evidence="4" type="ORF">GGR30_003934</name>
</gene>